<dbReference type="CDD" id="cd18186">
    <property type="entry name" value="BTB_POZ_ZBTB_KLHL-like"/>
    <property type="match status" value="1"/>
</dbReference>
<evidence type="ECO:0000313" key="3">
    <source>
        <dbReference type="Proteomes" id="UP001201812"/>
    </source>
</evidence>
<dbReference type="SMART" id="SM00225">
    <property type="entry name" value="BTB"/>
    <property type="match status" value="1"/>
</dbReference>
<feature type="domain" description="BTB" evidence="1">
    <location>
        <begin position="111"/>
        <end position="179"/>
    </location>
</feature>
<evidence type="ECO:0000259" key="1">
    <source>
        <dbReference type="PROSITE" id="PS50097"/>
    </source>
</evidence>
<comment type="caution">
    <text evidence="2">The sequence shown here is derived from an EMBL/GenBank/DDBJ whole genome shotgun (WGS) entry which is preliminary data.</text>
</comment>
<name>A0AAD4N6Y1_9BILA</name>
<dbReference type="Proteomes" id="UP001201812">
    <property type="component" value="Unassembled WGS sequence"/>
</dbReference>
<dbReference type="InterPro" id="IPR000210">
    <property type="entry name" value="BTB/POZ_dom"/>
</dbReference>
<protein>
    <submittedName>
        <fullName evidence="2">BTB/POZ domain-containing protein</fullName>
    </submittedName>
</protein>
<keyword evidence="3" id="KW-1185">Reference proteome</keyword>
<gene>
    <name evidence="2" type="ORF">DdX_06259</name>
</gene>
<evidence type="ECO:0000313" key="2">
    <source>
        <dbReference type="EMBL" id="KAI1719132.1"/>
    </source>
</evidence>
<dbReference type="AlphaFoldDB" id="A0AAD4N6Y1"/>
<dbReference type="Pfam" id="PF00651">
    <property type="entry name" value="BTB"/>
    <property type="match status" value="1"/>
</dbReference>
<dbReference type="SUPFAM" id="SSF54695">
    <property type="entry name" value="POZ domain"/>
    <property type="match status" value="1"/>
</dbReference>
<dbReference type="PROSITE" id="PS50097">
    <property type="entry name" value="BTB"/>
    <property type="match status" value="1"/>
</dbReference>
<proteinExistence type="predicted"/>
<reference evidence="2" key="1">
    <citation type="submission" date="2022-01" db="EMBL/GenBank/DDBJ databases">
        <title>Genome Sequence Resource for Two Populations of Ditylenchus destructor, the Migratory Endoparasitic Phytonematode.</title>
        <authorList>
            <person name="Zhang H."/>
            <person name="Lin R."/>
            <person name="Xie B."/>
        </authorList>
    </citation>
    <scope>NUCLEOTIDE SEQUENCE</scope>
    <source>
        <strain evidence="2">BazhouSP</strain>
    </source>
</reference>
<dbReference type="EMBL" id="JAKKPZ010000007">
    <property type="protein sequence ID" value="KAI1719132.1"/>
    <property type="molecule type" value="Genomic_DNA"/>
</dbReference>
<dbReference type="PANTHER" id="PTHR22744:SF14">
    <property type="entry name" value="BTB DOMAIN-CONTAINING PROTEIN-RELATED"/>
    <property type="match status" value="1"/>
</dbReference>
<dbReference type="InterPro" id="IPR011333">
    <property type="entry name" value="SKP1/BTB/POZ_sf"/>
</dbReference>
<organism evidence="2 3">
    <name type="scientific">Ditylenchus destructor</name>
    <dbReference type="NCBI Taxonomy" id="166010"/>
    <lineage>
        <taxon>Eukaryota</taxon>
        <taxon>Metazoa</taxon>
        <taxon>Ecdysozoa</taxon>
        <taxon>Nematoda</taxon>
        <taxon>Chromadorea</taxon>
        <taxon>Rhabditida</taxon>
        <taxon>Tylenchina</taxon>
        <taxon>Tylenchomorpha</taxon>
        <taxon>Sphaerularioidea</taxon>
        <taxon>Anguinidae</taxon>
        <taxon>Anguininae</taxon>
        <taxon>Ditylenchus</taxon>
    </lineage>
</organism>
<dbReference type="Gene3D" id="3.30.710.10">
    <property type="entry name" value="Potassium Channel Kv1.1, Chain A"/>
    <property type="match status" value="1"/>
</dbReference>
<sequence>MSLKVNDYKRFMITDEGVIYPRKCTFVDTSEWVGAAKWELKKQNVYCRACQTENGKIMVEILFVDQFKPRFHVARGCVDKSQSLFCPFEPTVAVIRILESKPKKFPELPNEDVIFVVNGNRYPGDRRLLSNVSPVFNRMFNGQFAEAYKDEIDIGGIELADHFQDFLLYIYSKGMCKPNPSNVMSLLELADRFDISELVAECEKHMSTCCEIPPIDRLELCCRHGLKGLRNGFLHVWMWCQVKKGTPLEVAKQNISFFLSYMQIY</sequence>
<accession>A0AAD4N6Y1</accession>
<dbReference type="PANTHER" id="PTHR22744">
    <property type="entry name" value="HELIX LOOP HELIX PROTEIN 21-RELATED"/>
    <property type="match status" value="1"/>
</dbReference>